<protein>
    <submittedName>
        <fullName evidence="3">Transglutaminase-like domain-containing protein</fullName>
    </submittedName>
</protein>
<dbReference type="Pfam" id="PF01841">
    <property type="entry name" value="Transglut_core"/>
    <property type="match status" value="1"/>
</dbReference>
<comment type="caution">
    <text evidence="3">The sequence shown here is derived from an EMBL/GenBank/DDBJ whole genome shotgun (WGS) entry which is preliminary data.</text>
</comment>
<evidence type="ECO:0000259" key="2">
    <source>
        <dbReference type="SMART" id="SM00460"/>
    </source>
</evidence>
<dbReference type="InterPro" id="IPR038765">
    <property type="entry name" value="Papain-like_cys_pep_sf"/>
</dbReference>
<dbReference type="PANTHER" id="PTHR33490:SF3">
    <property type="entry name" value="CONSERVED INTEGRAL MEMBRANE PROTEIN"/>
    <property type="match status" value="1"/>
</dbReference>
<dbReference type="Gene3D" id="3.10.620.30">
    <property type="match status" value="1"/>
</dbReference>
<dbReference type="RefSeq" id="WP_321550708.1">
    <property type="nucleotide sequence ID" value="NZ_JAXIVS010000017.1"/>
</dbReference>
<feature type="domain" description="Transglutaminase-like" evidence="2">
    <location>
        <begin position="401"/>
        <end position="465"/>
    </location>
</feature>
<organism evidence="3 4">
    <name type="scientific">Hyalangium rubrum</name>
    <dbReference type="NCBI Taxonomy" id="3103134"/>
    <lineage>
        <taxon>Bacteria</taxon>
        <taxon>Pseudomonadati</taxon>
        <taxon>Myxococcota</taxon>
        <taxon>Myxococcia</taxon>
        <taxon>Myxococcales</taxon>
        <taxon>Cystobacterineae</taxon>
        <taxon>Archangiaceae</taxon>
        <taxon>Hyalangium</taxon>
    </lineage>
</organism>
<evidence type="ECO:0000313" key="4">
    <source>
        <dbReference type="Proteomes" id="UP001291309"/>
    </source>
</evidence>
<feature type="signal peptide" evidence="1">
    <location>
        <begin position="1"/>
        <end position="25"/>
    </location>
</feature>
<dbReference type="SMART" id="SM00460">
    <property type="entry name" value="TGc"/>
    <property type="match status" value="1"/>
</dbReference>
<gene>
    <name evidence="3" type="ORF">SYV04_36735</name>
</gene>
<feature type="chain" id="PRO_5046079826" evidence="1">
    <location>
        <begin position="26"/>
        <end position="507"/>
    </location>
</feature>
<dbReference type="InterPro" id="IPR002931">
    <property type="entry name" value="Transglutaminase-like"/>
</dbReference>
<dbReference type="PANTHER" id="PTHR33490">
    <property type="entry name" value="BLR5614 PROTEIN-RELATED"/>
    <property type="match status" value="1"/>
</dbReference>
<sequence>MTRTRPLLPLLGLAVALLSAAPVLAQAPAGAPRPAAKAATVSDALKVPRPKGGEWLGLYLMDKKVGYFFTDLALVPGRTDQVKSINELVFKATVGTRVSERVHREERIYEAKPNGRLLSFVVEQRGDGGDQRMEGTNTPQGLRVVRKRPGLPDELRTLPASPEKVEDADQARVAVFRKATVEGTITDGTDLTSYKVTTTVEPAEERMVRGVKVRLGKAQTISEKEKVPVLAYVTEQGEMVEVDFGQTMKARSESEAVAKRLDVVEVFGLTRIVLPRQLPTEARAIPGRAVMVMTGLPEKFQKDNYRQKYVRMPNGQVEVTLSADFPKPTHLKPLPLADPEGGDNLKATIIVESDNADIIKLSKQLVGKEKDAHAAARKINEWVAKNLVKDYGASADRASDVLRQMKGDCTEHSLLAVALLRAAGIPARRVDGVVYMVNEDKVPAFYWHEWVEAYVGEWTQMDPTFNQPVADATHFAVGQEGNAEITPLIGQLKVVEVKDKPSATPGR</sequence>
<reference evidence="3 4" key="1">
    <citation type="submission" date="2023-12" db="EMBL/GenBank/DDBJ databases">
        <title>the genome sequence of Hyalangium sp. s54d21.</title>
        <authorList>
            <person name="Zhang X."/>
        </authorList>
    </citation>
    <scope>NUCLEOTIDE SEQUENCE [LARGE SCALE GENOMIC DNA]</scope>
    <source>
        <strain evidence="4">s54d21</strain>
    </source>
</reference>
<keyword evidence="4" id="KW-1185">Reference proteome</keyword>
<keyword evidence="1" id="KW-0732">Signal</keyword>
<name>A0ABU5HEW4_9BACT</name>
<evidence type="ECO:0000256" key="1">
    <source>
        <dbReference type="SAM" id="SignalP"/>
    </source>
</evidence>
<dbReference type="Proteomes" id="UP001291309">
    <property type="component" value="Unassembled WGS sequence"/>
</dbReference>
<accession>A0ABU5HEW4</accession>
<proteinExistence type="predicted"/>
<dbReference type="EMBL" id="JAXIVS010000017">
    <property type="protein sequence ID" value="MDY7231993.1"/>
    <property type="molecule type" value="Genomic_DNA"/>
</dbReference>
<evidence type="ECO:0000313" key="3">
    <source>
        <dbReference type="EMBL" id="MDY7231993.1"/>
    </source>
</evidence>
<dbReference type="SUPFAM" id="SSF54001">
    <property type="entry name" value="Cysteine proteinases"/>
    <property type="match status" value="1"/>
</dbReference>